<dbReference type="GO" id="GO:0017025">
    <property type="term" value="F:TBP-class protein binding"/>
    <property type="evidence" value="ECO:0007669"/>
    <property type="project" value="InterPro"/>
</dbReference>
<dbReference type="AlphaFoldDB" id="A0A061RCJ2"/>
<dbReference type="Gene3D" id="1.10.472.10">
    <property type="entry name" value="Cyclin-like"/>
    <property type="match status" value="1"/>
</dbReference>
<proteinExistence type="inferred from homology"/>
<evidence type="ECO:0000256" key="1">
    <source>
        <dbReference type="ARBA" id="ARBA00010857"/>
    </source>
</evidence>
<evidence type="ECO:0000313" key="8">
    <source>
        <dbReference type="EMBL" id="JAC68504.1"/>
    </source>
</evidence>
<keyword evidence="3" id="KW-0805">Transcription regulation</keyword>
<dbReference type="PRINTS" id="PR00685">
    <property type="entry name" value="TIFACTORIIB"/>
</dbReference>
<dbReference type="SMART" id="SM00385">
    <property type="entry name" value="CYCLIN"/>
    <property type="match status" value="1"/>
</dbReference>
<comment type="similarity">
    <text evidence="1">Belongs to the TFIIB family.</text>
</comment>
<evidence type="ECO:0000256" key="2">
    <source>
        <dbReference type="ARBA" id="ARBA00022737"/>
    </source>
</evidence>
<dbReference type="EMBL" id="GBEZ01017872">
    <property type="protein sequence ID" value="JAC68504.1"/>
    <property type="molecule type" value="Transcribed_RNA"/>
</dbReference>
<dbReference type="PANTHER" id="PTHR11618:SF13">
    <property type="entry name" value="TRANSCRIPTION INITIATION FACTOR IIB"/>
    <property type="match status" value="1"/>
</dbReference>
<evidence type="ECO:0000256" key="5">
    <source>
        <dbReference type="ARBA" id="ARBA00031706"/>
    </source>
</evidence>
<dbReference type="GO" id="GO:0097550">
    <property type="term" value="C:transcription preinitiation complex"/>
    <property type="evidence" value="ECO:0007669"/>
    <property type="project" value="TreeGrafter"/>
</dbReference>
<dbReference type="InterPro" id="IPR013137">
    <property type="entry name" value="Znf_TFIIB"/>
</dbReference>
<dbReference type="Gene3D" id="1.10.472.170">
    <property type="match status" value="1"/>
</dbReference>
<keyword evidence="6" id="KW-0479">Metal-binding</keyword>
<evidence type="ECO:0000259" key="7">
    <source>
        <dbReference type="PROSITE" id="PS51134"/>
    </source>
</evidence>
<keyword evidence="6" id="KW-0863">Zinc-finger</keyword>
<keyword evidence="6" id="KW-0862">Zinc</keyword>
<dbReference type="GO" id="GO:0070897">
    <property type="term" value="P:transcription preinitiation complex assembly"/>
    <property type="evidence" value="ECO:0007669"/>
    <property type="project" value="InterPro"/>
</dbReference>
<accession>A0A061RCJ2</accession>
<gene>
    <name evidence="8" type="primary">GTF2B</name>
    <name evidence="8" type="ORF">TSPGSL018_8558</name>
</gene>
<dbReference type="Pfam" id="PF08271">
    <property type="entry name" value="Zn_Ribbon_TF"/>
    <property type="match status" value="1"/>
</dbReference>
<dbReference type="PROSITE" id="PS51134">
    <property type="entry name" value="ZF_TFIIB"/>
    <property type="match status" value="1"/>
</dbReference>
<evidence type="ECO:0000256" key="6">
    <source>
        <dbReference type="PROSITE-ProRule" id="PRU00469"/>
    </source>
</evidence>
<name>A0A061RCJ2_9CHLO</name>
<dbReference type="GO" id="GO:0003743">
    <property type="term" value="F:translation initiation factor activity"/>
    <property type="evidence" value="ECO:0007669"/>
    <property type="project" value="UniProtKB-KW"/>
</dbReference>
<dbReference type="SUPFAM" id="SSF57783">
    <property type="entry name" value="Zinc beta-ribbon"/>
    <property type="match status" value="1"/>
</dbReference>
<organism evidence="8">
    <name type="scientific">Tetraselmis sp. GSL018</name>
    <dbReference type="NCBI Taxonomy" id="582737"/>
    <lineage>
        <taxon>Eukaryota</taxon>
        <taxon>Viridiplantae</taxon>
        <taxon>Chlorophyta</taxon>
        <taxon>core chlorophytes</taxon>
        <taxon>Chlorodendrophyceae</taxon>
        <taxon>Chlorodendrales</taxon>
        <taxon>Chlorodendraceae</taxon>
        <taxon>Tetraselmis</taxon>
    </lineage>
</organism>
<keyword evidence="8" id="KW-0648">Protein biosynthesis</keyword>
<dbReference type="InterPro" id="IPR036915">
    <property type="entry name" value="Cyclin-like_sf"/>
</dbReference>
<dbReference type="InterPro" id="IPR013763">
    <property type="entry name" value="Cyclin-like_dom"/>
</dbReference>
<dbReference type="InterPro" id="IPR013150">
    <property type="entry name" value="TFIIB_cyclin"/>
</dbReference>
<dbReference type="CDD" id="cd20551">
    <property type="entry name" value="CYCLIN_TFIIB_rpt1"/>
    <property type="match status" value="1"/>
</dbReference>
<evidence type="ECO:0000256" key="3">
    <source>
        <dbReference type="ARBA" id="ARBA00023015"/>
    </source>
</evidence>
<dbReference type="InterPro" id="IPR000812">
    <property type="entry name" value="TFIIB"/>
</dbReference>
<dbReference type="FunFam" id="1.10.472.170:FF:000001">
    <property type="entry name" value="Transcription initiation factor IIB"/>
    <property type="match status" value="1"/>
</dbReference>
<keyword evidence="2" id="KW-0677">Repeat</keyword>
<feature type="non-terminal residue" evidence="8">
    <location>
        <position position="311"/>
    </location>
</feature>
<keyword evidence="4" id="KW-0804">Transcription</keyword>
<dbReference type="GO" id="GO:0005634">
    <property type="term" value="C:nucleus"/>
    <property type="evidence" value="ECO:0007669"/>
    <property type="project" value="TreeGrafter"/>
</dbReference>
<feature type="domain" description="TFIIB-type" evidence="7">
    <location>
        <begin position="4"/>
        <end position="35"/>
    </location>
</feature>
<reference evidence="8" key="1">
    <citation type="submission" date="2014-05" db="EMBL/GenBank/DDBJ databases">
        <title>The transcriptome of the halophilic microalga Tetraselmis sp. GSL018 isolated from the Great Salt Lake, Utah.</title>
        <authorList>
            <person name="Jinkerson R.E."/>
            <person name="D'Adamo S."/>
            <person name="Posewitz M.C."/>
        </authorList>
    </citation>
    <scope>NUCLEOTIDE SEQUENCE</scope>
    <source>
        <strain evidence="8">GSL018</strain>
    </source>
</reference>
<dbReference type="GO" id="GO:0008270">
    <property type="term" value="F:zinc ion binding"/>
    <property type="evidence" value="ECO:0007669"/>
    <property type="project" value="UniProtKB-KW"/>
</dbReference>
<protein>
    <recommendedName>
        <fullName evidence="5">General transcription factor TFIIB</fullName>
    </recommendedName>
</protein>
<evidence type="ECO:0000256" key="4">
    <source>
        <dbReference type="ARBA" id="ARBA00023163"/>
    </source>
</evidence>
<dbReference type="PANTHER" id="PTHR11618">
    <property type="entry name" value="TRANSCRIPTION INITIATION FACTOR IIB-RELATED"/>
    <property type="match status" value="1"/>
</dbReference>
<dbReference type="Pfam" id="PF00382">
    <property type="entry name" value="TFIIB"/>
    <property type="match status" value="2"/>
</dbReference>
<dbReference type="SUPFAM" id="SSF47954">
    <property type="entry name" value="Cyclin-like"/>
    <property type="match status" value="2"/>
</dbReference>
<sequence length="311" mass="33786">MSAYAKECPECGSVDFVDAVSRGDRVCTGCGLVVDAHVIDEGTEWRSFADNDKNTADPSRVGAATNALLDNGSAASLRIDGAKGTGFSNLERQNARSSNQDRTLLQAFSEISALCERLGLKDNVRHAAQDLFKKTYDLDKKMCTRSAAGIHASCVFIACKQEGVPRTFNEFVPLANAPKKEIGKCFKFIIRHLGVKLDGSVHASKFLHRFCNQLGMNHQDTKAATEIINAAVPKDSESSTTINAWDGKNPTSIIGAVIYIVSNLPKVSVSRSIGEIANVTHVADATIRSTYRDMYPSRHQLVPSWFASAEE</sequence>
<keyword evidence="8" id="KW-0396">Initiation factor</keyword>